<organism evidence="2 3">
    <name type="scientific">Catellatospora citrea</name>
    <dbReference type="NCBI Taxonomy" id="53366"/>
    <lineage>
        <taxon>Bacteria</taxon>
        <taxon>Bacillati</taxon>
        <taxon>Actinomycetota</taxon>
        <taxon>Actinomycetes</taxon>
        <taxon>Micromonosporales</taxon>
        <taxon>Micromonosporaceae</taxon>
        <taxon>Catellatospora</taxon>
    </lineage>
</organism>
<comment type="caution">
    <text evidence="2">The sequence shown here is derived from an EMBL/GenBank/DDBJ whole genome shotgun (WGS) entry which is preliminary data.</text>
</comment>
<dbReference type="AlphaFoldDB" id="A0A8J3KQD2"/>
<feature type="transmembrane region" description="Helical" evidence="1">
    <location>
        <begin position="45"/>
        <end position="74"/>
    </location>
</feature>
<evidence type="ECO:0000256" key="1">
    <source>
        <dbReference type="SAM" id="Phobius"/>
    </source>
</evidence>
<keyword evidence="3" id="KW-1185">Reference proteome</keyword>
<dbReference type="Proteomes" id="UP000659904">
    <property type="component" value="Unassembled WGS sequence"/>
</dbReference>
<reference evidence="2 3" key="1">
    <citation type="submission" date="2021-01" db="EMBL/GenBank/DDBJ databases">
        <title>Whole genome shotgun sequence of Catellatospora citrea NBRC 14495.</title>
        <authorList>
            <person name="Komaki H."/>
            <person name="Tamura T."/>
        </authorList>
    </citation>
    <scope>NUCLEOTIDE SEQUENCE [LARGE SCALE GENOMIC DNA]</scope>
    <source>
        <strain evidence="2 3">NBRC 14495</strain>
    </source>
</reference>
<gene>
    <name evidence="2" type="ORF">Cci01nite_45080</name>
</gene>
<evidence type="ECO:0000313" key="2">
    <source>
        <dbReference type="EMBL" id="GIF99414.1"/>
    </source>
</evidence>
<protein>
    <submittedName>
        <fullName evidence="2">Uncharacterized protein</fullName>
    </submittedName>
</protein>
<dbReference type="EMBL" id="BONH01000021">
    <property type="protein sequence ID" value="GIF99414.1"/>
    <property type="molecule type" value="Genomic_DNA"/>
</dbReference>
<feature type="transmembrane region" description="Helical" evidence="1">
    <location>
        <begin position="14"/>
        <end position="39"/>
    </location>
</feature>
<keyword evidence="1" id="KW-0812">Transmembrane</keyword>
<keyword evidence="1" id="KW-0472">Membrane</keyword>
<sequence>MPESARRTGPLGKVLIGLAGLAWLLAVVASVLTLFAFLAGELEGMAALSGIVIIAFAVGGALLMTGVTLLYLYLSRRRAARSA</sequence>
<dbReference type="RefSeq" id="WP_120322376.1">
    <property type="nucleotide sequence ID" value="NZ_BONH01000021.1"/>
</dbReference>
<proteinExistence type="predicted"/>
<keyword evidence="1" id="KW-1133">Transmembrane helix</keyword>
<accession>A0A8J3KQD2</accession>
<name>A0A8J3KQD2_9ACTN</name>
<evidence type="ECO:0000313" key="3">
    <source>
        <dbReference type="Proteomes" id="UP000659904"/>
    </source>
</evidence>